<dbReference type="SUPFAM" id="SSF47384">
    <property type="entry name" value="Homodimeric domain of signal transducing histidine kinase"/>
    <property type="match status" value="1"/>
</dbReference>
<evidence type="ECO:0000313" key="15">
    <source>
        <dbReference type="Proteomes" id="UP000824090"/>
    </source>
</evidence>
<accession>A0A9D1L7G2</accession>
<dbReference type="PROSITE" id="PS50109">
    <property type="entry name" value="HIS_KIN"/>
    <property type="match status" value="1"/>
</dbReference>
<dbReference type="SMART" id="SM00304">
    <property type="entry name" value="HAMP"/>
    <property type="match status" value="1"/>
</dbReference>
<keyword evidence="9" id="KW-0902">Two-component regulatory system</keyword>
<dbReference type="Pfam" id="PF02518">
    <property type="entry name" value="HATPase_c"/>
    <property type="match status" value="1"/>
</dbReference>
<evidence type="ECO:0000256" key="7">
    <source>
        <dbReference type="ARBA" id="ARBA00022777"/>
    </source>
</evidence>
<evidence type="ECO:0000256" key="10">
    <source>
        <dbReference type="ARBA" id="ARBA00023136"/>
    </source>
</evidence>
<evidence type="ECO:0000256" key="3">
    <source>
        <dbReference type="ARBA" id="ARBA00012438"/>
    </source>
</evidence>
<dbReference type="FunFam" id="3.30.565.10:FF:000006">
    <property type="entry name" value="Sensor histidine kinase WalK"/>
    <property type="match status" value="1"/>
</dbReference>
<dbReference type="FunFam" id="1.10.287.130:FF:000001">
    <property type="entry name" value="Two-component sensor histidine kinase"/>
    <property type="match status" value="1"/>
</dbReference>
<dbReference type="EMBL" id="DVMP01000121">
    <property type="protein sequence ID" value="HIU26107.1"/>
    <property type="molecule type" value="Genomic_DNA"/>
</dbReference>
<sequence length="459" mass="51756">MKKLSITSRITIWYTIFLIILAGAFLFILAYTGNIRASEMARSRLTDSVEDASREIEGAGESFIIDNDLNFYDDGVYISVYDDDEELIEGRRPAEVSSLPALNEGGVRKLTGDDNETWYVYDRQFYIDGKHIWVRGVVKDFAQHSSFSFMLSLSAVGFPALVILAALGGYIITRRGFRPVRNIIDTAEEISRDADLSRRIELDRKDGRKDEIYKLARTFNGMFEKLENVFSEEKQFTSDVSHELRTPLAVIITQSDYALEDEEYREKALKVINREARRMNSLVNRLLTLARSDAGRLPLNMEEIDFSAVCESVAEQQEPVAAEHDVELVTVIKPGIKVAGDEMMLIRVILNLVENAMKYGRKEDGSHSRIFISLGEEEGYACLRVRDEGKGIEEDQLERIWERFYRVDASRSEEGSGLGLSMVEALVKAHGGFVRGESSPGRGSCFSVFIPVSKNGESV</sequence>
<keyword evidence="6 11" id="KW-0812">Transmembrane</keyword>
<keyword evidence="7" id="KW-0418">Kinase</keyword>
<keyword evidence="10 11" id="KW-0472">Membrane</keyword>
<name>A0A9D1L7G2_9FIRM</name>
<keyword evidence="5" id="KW-0808">Transferase</keyword>
<gene>
    <name evidence="14" type="ORF">IAC50_06425</name>
</gene>
<reference evidence="14" key="1">
    <citation type="submission" date="2020-10" db="EMBL/GenBank/DDBJ databases">
        <authorList>
            <person name="Gilroy R."/>
        </authorList>
    </citation>
    <scope>NUCLEOTIDE SEQUENCE</scope>
    <source>
        <strain evidence="14">ChiHcec3-6078</strain>
    </source>
</reference>
<dbReference type="Gene3D" id="6.10.340.10">
    <property type="match status" value="1"/>
</dbReference>
<dbReference type="InterPro" id="IPR036097">
    <property type="entry name" value="HisK_dim/P_sf"/>
</dbReference>
<dbReference type="Proteomes" id="UP000824090">
    <property type="component" value="Unassembled WGS sequence"/>
</dbReference>
<comment type="subcellular location">
    <subcellularLocation>
        <location evidence="2">Membrane</location>
    </subcellularLocation>
</comment>
<evidence type="ECO:0000256" key="6">
    <source>
        <dbReference type="ARBA" id="ARBA00022692"/>
    </source>
</evidence>
<dbReference type="InterPro" id="IPR003661">
    <property type="entry name" value="HisK_dim/P_dom"/>
</dbReference>
<dbReference type="SMART" id="SM00387">
    <property type="entry name" value="HATPase_c"/>
    <property type="match status" value="1"/>
</dbReference>
<evidence type="ECO:0000259" key="12">
    <source>
        <dbReference type="PROSITE" id="PS50109"/>
    </source>
</evidence>
<keyword evidence="8 11" id="KW-1133">Transmembrane helix</keyword>
<dbReference type="Pfam" id="PF00512">
    <property type="entry name" value="HisKA"/>
    <property type="match status" value="1"/>
</dbReference>
<protein>
    <recommendedName>
        <fullName evidence="3">histidine kinase</fullName>
        <ecNumber evidence="3">2.7.13.3</ecNumber>
    </recommendedName>
</protein>
<dbReference type="InterPro" id="IPR004358">
    <property type="entry name" value="Sig_transdc_His_kin-like_C"/>
</dbReference>
<dbReference type="PRINTS" id="PR00344">
    <property type="entry name" value="BCTRLSENSOR"/>
</dbReference>
<dbReference type="SMART" id="SM00388">
    <property type="entry name" value="HisKA"/>
    <property type="match status" value="1"/>
</dbReference>
<dbReference type="Pfam" id="PF00672">
    <property type="entry name" value="HAMP"/>
    <property type="match status" value="1"/>
</dbReference>
<dbReference type="SUPFAM" id="SSF55874">
    <property type="entry name" value="ATPase domain of HSP90 chaperone/DNA topoisomerase II/histidine kinase"/>
    <property type="match status" value="1"/>
</dbReference>
<dbReference type="InterPro" id="IPR003594">
    <property type="entry name" value="HATPase_dom"/>
</dbReference>
<evidence type="ECO:0000256" key="8">
    <source>
        <dbReference type="ARBA" id="ARBA00022989"/>
    </source>
</evidence>
<dbReference type="SUPFAM" id="SSF158472">
    <property type="entry name" value="HAMP domain-like"/>
    <property type="match status" value="1"/>
</dbReference>
<comment type="catalytic activity">
    <reaction evidence="1">
        <text>ATP + protein L-histidine = ADP + protein N-phospho-L-histidine.</text>
        <dbReference type="EC" id="2.7.13.3"/>
    </reaction>
</comment>
<dbReference type="InterPro" id="IPR003660">
    <property type="entry name" value="HAMP_dom"/>
</dbReference>
<evidence type="ECO:0000256" key="4">
    <source>
        <dbReference type="ARBA" id="ARBA00022553"/>
    </source>
</evidence>
<dbReference type="Gene3D" id="1.10.287.130">
    <property type="match status" value="1"/>
</dbReference>
<dbReference type="Gene3D" id="3.30.565.10">
    <property type="entry name" value="Histidine kinase-like ATPase, C-terminal domain"/>
    <property type="match status" value="1"/>
</dbReference>
<keyword evidence="4" id="KW-0597">Phosphoprotein</keyword>
<dbReference type="CDD" id="cd06225">
    <property type="entry name" value="HAMP"/>
    <property type="match status" value="1"/>
</dbReference>
<dbReference type="PANTHER" id="PTHR45436">
    <property type="entry name" value="SENSOR HISTIDINE KINASE YKOH"/>
    <property type="match status" value="1"/>
</dbReference>
<evidence type="ECO:0000313" key="14">
    <source>
        <dbReference type="EMBL" id="HIU26107.1"/>
    </source>
</evidence>
<feature type="domain" description="Histidine kinase" evidence="12">
    <location>
        <begin position="239"/>
        <end position="454"/>
    </location>
</feature>
<feature type="domain" description="HAMP" evidence="13">
    <location>
        <begin position="174"/>
        <end position="231"/>
    </location>
</feature>
<evidence type="ECO:0000256" key="5">
    <source>
        <dbReference type="ARBA" id="ARBA00022679"/>
    </source>
</evidence>
<comment type="caution">
    <text evidence="14">The sequence shown here is derived from an EMBL/GenBank/DDBJ whole genome shotgun (WGS) entry which is preliminary data.</text>
</comment>
<feature type="transmembrane region" description="Helical" evidence="11">
    <location>
        <begin position="12"/>
        <end position="32"/>
    </location>
</feature>
<organism evidence="14 15">
    <name type="scientific">Candidatus Allocopromorpha excrementigallinarum</name>
    <dbReference type="NCBI Taxonomy" id="2840742"/>
    <lineage>
        <taxon>Bacteria</taxon>
        <taxon>Bacillati</taxon>
        <taxon>Bacillota</taxon>
        <taxon>Clostridia</taxon>
        <taxon>Eubacteriales</taxon>
        <taxon>Eubacteriaceae</taxon>
        <taxon>Eubacteriaceae incertae sedis</taxon>
        <taxon>Candidatus Allocopromorpha</taxon>
    </lineage>
</organism>
<dbReference type="InterPro" id="IPR050428">
    <property type="entry name" value="TCS_sensor_his_kinase"/>
</dbReference>
<dbReference type="AlphaFoldDB" id="A0A9D1L7G2"/>
<dbReference type="CDD" id="cd00082">
    <property type="entry name" value="HisKA"/>
    <property type="match status" value="1"/>
</dbReference>
<dbReference type="PROSITE" id="PS50885">
    <property type="entry name" value="HAMP"/>
    <property type="match status" value="1"/>
</dbReference>
<dbReference type="InterPro" id="IPR005467">
    <property type="entry name" value="His_kinase_dom"/>
</dbReference>
<evidence type="ECO:0000256" key="9">
    <source>
        <dbReference type="ARBA" id="ARBA00023012"/>
    </source>
</evidence>
<dbReference type="CDD" id="cd00075">
    <property type="entry name" value="HATPase"/>
    <property type="match status" value="1"/>
</dbReference>
<reference evidence="14" key="2">
    <citation type="journal article" date="2021" name="PeerJ">
        <title>Extensive microbial diversity within the chicken gut microbiome revealed by metagenomics and culture.</title>
        <authorList>
            <person name="Gilroy R."/>
            <person name="Ravi A."/>
            <person name="Getino M."/>
            <person name="Pursley I."/>
            <person name="Horton D.L."/>
            <person name="Alikhan N.F."/>
            <person name="Baker D."/>
            <person name="Gharbi K."/>
            <person name="Hall N."/>
            <person name="Watson M."/>
            <person name="Adriaenssens E.M."/>
            <person name="Foster-Nyarko E."/>
            <person name="Jarju S."/>
            <person name="Secka A."/>
            <person name="Antonio M."/>
            <person name="Oren A."/>
            <person name="Chaudhuri R.R."/>
            <person name="La Ragione R."/>
            <person name="Hildebrand F."/>
            <person name="Pallen M.J."/>
        </authorList>
    </citation>
    <scope>NUCLEOTIDE SEQUENCE</scope>
    <source>
        <strain evidence="14">ChiHcec3-6078</strain>
    </source>
</reference>
<dbReference type="PANTHER" id="PTHR45436:SF5">
    <property type="entry name" value="SENSOR HISTIDINE KINASE TRCS"/>
    <property type="match status" value="1"/>
</dbReference>
<dbReference type="GO" id="GO:0000155">
    <property type="term" value="F:phosphorelay sensor kinase activity"/>
    <property type="evidence" value="ECO:0007669"/>
    <property type="project" value="InterPro"/>
</dbReference>
<evidence type="ECO:0000259" key="13">
    <source>
        <dbReference type="PROSITE" id="PS50885"/>
    </source>
</evidence>
<proteinExistence type="predicted"/>
<evidence type="ECO:0000256" key="2">
    <source>
        <dbReference type="ARBA" id="ARBA00004370"/>
    </source>
</evidence>
<feature type="transmembrane region" description="Helical" evidence="11">
    <location>
        <begin position="149"/>
        <end position="172"/>
    </location>
</feature>
<evidence type="ECO:0000256" key="1">
    <source>
        <dbReference type="ARBA" id="ARBA00000085"/>
    </source>
</evidence>
<dbReference type="GO" id="GO:0005886">
    <property type="term" value="C:plasma membrane"/>
    <property type="evidence" value="ECO:0007669"/>
    <property type="project" value="TreeGrafter"/>
</dbReference>
<dbReference type="EC" id="2.7.13.3" evidence="3"/>
<evidence type="ECO:0000256" key="11">
    <source>
        <dbReference type="SAM" id="Phobius"/>
    </source>
</evidence>
<dbReference type="InterPro" id="IPR036890">
    <property type="entry name" value="HATPase_C_sf"/>
</dbReference>